<evidence type="ECO:0000313" key="12">
    <source>
        <dbReference type="EMBL" id="KAF2828539.1"/>
    </source>
</evidence>
<dbReference type="Proteomes" id="UP000799424">
    <property type="component" value="Unassembled WGS sequence"/>
</dbReference>
<evidence type="ECO:0000256" key="5">
    <source>
        <dbReference type="ARBA" id="ARBA00023125"/>
    </source>
</evidence>
<dbReference type="GO" id="GO:0090575">
    <property type="term" value="C:RNA polymerase II transcription regulator complex"/>
    <property type="evidence" value="ECO:0007669"/>
    <property type="project" value="TreeGrafter"/>
</dbReference>
<evidence type="ECO:0000256" key="6">
    <source>
        <dbReference type="ARBA" id="ARBA00023163"/>
    </source>
</evidence>
<dbReference type="GO" id="GO:0001228">
    <property type="term" value="F:DNA-binding transcription activator activity, RNA polymerase II-specific"/>
    <property type="evidence" value="ECO:0007669"/>
    <property type="project" value="TreeGrafter"/>
</dbReference>
<reference evidence="12" key="1">
    <citation type="journal article" date="2020" name="Stud. Mycol.">
        <title>101 Dothideomycetes genomes: a test case for predicting lifestyles and emergence of pathogens.</title>
        <authorList>
            <person name="Haridas S."/>
            <person name="Albert R."/>
            <person name="Binder M."/>
            <person name="Bloem J."/>
            <person name="Labutti K."/>
            <person name="Salamov A."/>
            <person name="Andreopoulos B."/>
            <person name="Baker S."/>
            <person name="Barry K."/>
            <person name="Bills G."/>
            <person name="Bluhm B."/>
            <person name="Cannon C."/>
            <person name="Castanera R."/>
            <person name="Culley D."/>
            <person name="Daum C."/>
            <person name="Ezra D."/>
            <person name="Gonzalez J."/>
            <person name="Henrissat B."/>
            <person name="Kuo A."/>
            <person name="Liang C."/>
            <person name="Lipzen A."/>
            <person name="Lutzoni F."/>
            <person name="Magnuson J."/>
            <person name="Mondo S."/>
            <person name="Nolan M."/>
            <person name="Ohm R."/>
            <person name="Pangilinan J."/>
            <person name="Park H.-J."/>
            <person name="Ramirez L."/>
            <person name="Alfaro M."/>
            <person name="Sun H."/>
            <person name="Tritt A."/>
            <person name="Yoshinaga Y."/>
            <person name="Zwiers L.-H."/>
            <person name="Turgeon B."/>
            <person name="Goodwin S."/>
            <person name="Spatafora J."/>
            <person name="Crous P."/>
            <person name="Grigoriev I."/>
        </authorList>
    </citation>
    <scope>NUCLEOTIDE SEQUENCE</scope>
    <source>
        <strain evidence="12">CBS 113818</strain>
    </source>
</reference>
<keyword evidence="6" id="KW-0804">Transcription</keyword>
<feature type="compositionally biased region" description="Polar residues" evidence="10">
    <location>
        <begin position="1"/>
        <end position="24"/>
    </location>
</feature>
<feature type="region of interest" description="Disordered" evidence="10">
    <location>
        <begin position="166"/>
        <end position="279"/>
    </location>
</feature>
<feature type="compositionally biased region" description="Basic and acidic residues" evidence="10">
    <location>
        <begin position="90"/>
        <end position="100"/>
    </location>
</feature>
<feature type="compositionally biased region" description="Basic and acidic residues" evidence="10">
    <location>
        <begin position="253"/>
        <end position="262"/>
    </location>
</feature>
<comment type="function">
    <text evidence="1">Putative transcription factor.</text>
</comment>
<dbReference type="GO" id="GO:0000976">
    <property type="term" value="F:transcription cis-regulatory region binding"/>
    <property type="evidence" value="ECO:0007669"/>
    <property type="project" value="InterPro"/>
</dbReference>
<feature type="compositionally biased region" description="Polar residues" evidence="10">
    <location>
        <begin position="46"/>
        <end position="59"/>
    </location>
</feature>
<evidence type="ECO:0000256" key="3">
    <source>
        <dbReference type="ARBA" id="ARBA00007163"/>
    </source>
</evidence>
<dbReference type="InterPro" id="IPR046347">
    <property type="entry name" value="bZIP_sf"/>
</dbReference>
<dbReference type="SMART" id="SM00338">
    <property type="entry name" value="BRLZ"/>
    <property type="match status" value="1"/>
</dbReference>
<dbReference type="InterPro" id="IPR004827">
    <property type="entry name" value="bZIP"/>
</dbReference>
<dbReference type="PANTHER" id="PTHR40621:SF11">
    <property type="entry name" value="TRANSCRIPTION FACTOR KAPC-RELATED"/>
    <property type="match status" value="1"/>
</dbReference>
<dbReference type="InterPro" id="IPR050936">
    <property type="entry name" value="AP-1-like"/>
</dbReference>
<accession>A0A6A7A723</accession>
<feature type="region of interest" description="Disordered" evidence="10">
    <location>
        <begin position="80"/>
        <end position="112"/>
    </location>
</feature>
<keyword evidence="13" id="KW-1185">Reference proteome</keyword>
<gene>
    <name evidence="12" type="ORF">CC86DRAFT_260867</name>
</gene>
<dbReference type="SUPFAM" id="SSF57959">
    <property type="entry name" value="Leucine zipper domain"/>
    <property type="match status" value="1"/>
</dbReference>
<evidence type="ECO:0000256" key="4">
    <source>
        <dbReference type="ARBA" id="ARBA00023015"/>
    </source>
</evidence>
<dbReference type="PROSITE" id="PS00036">
    <property type="entry name" value="BZIP_BASIC"/>
    <property type="match status" value="1"/>
</dbReference>
<evidence type="ECO:0000256" key="9">
    <source>
        <dbReference type="SAM" id="Coils"/>
    </source>
</evidence>
<keyword evidence="9" id="KW-0175">Coiled coil</keyword>
<name>A0A6A7A723_9PLEO</name>
<dbReference type="OrthoDB" id="2593073at2759"/>
<dbReference type="Pfam" id="PF00170">
    <property type="entry name" value="bZIP_1"/>
    <property type="match status" value="1"/>
</dbReference>
<feature type="coiled-coil region" evidence="9">
    <location>
        <begin position="115"/>
        <end position="142"/>
    </location>
</feature>
<keyword evidence="5" id="KW-0238">DNA-binding</keyword>
<dbReference type="PANTHER" id="PTHR40621">
    <property type="entry name" value="TRANSCRIPTION FACTOR KAPC-RELATED"/>
    <property type="match status" value="1"/>
</dbReference>
<evidence type="ECO:0000256" key="7">
    <source>
        <dbReference type="ARBA" id="ARBA00023242"/>
    </source>
</evidence>
<evidence type="ECO:0000256" key="8">
    <source>
        <dbReference type="ARBA" id="ARBA00044067"/>
    </source>
</evidence>
<comment type="subcellular location">
    <subcellularLocation>
        <location evidence="2">Nucleus</location>
    </subcellularLocation>
</comment>
<evidence type="ECO:0000256" key="2">
    <source>
        <dbReference type="ARBA" id="ARBA00004123"/>
    </source>
</evidence>
<evidence type="ECO:0000313" key="13">
    <source>
        <dbReference type="Proteomes" id="UP000799424"/>
    </source>
</evidence>
<keyword evidence="7" id="KW-0539">Nucleus</keyword>
<feature type="compositionally biased region" description="Basic and acidic residues" evidence="10">
    <location>
        <begin position="25"/>
        <end position="39"/>
    </location>
</feature>
<feature type="compositionally biased region" description="Pro residues" evidence="10">
    <location>
        <begin position="269"/>
        <end position="279"/>
    </location>
</feature>
<proteinExistence type="inferred from homology"/>
<dbReference type="Gene3D" id="1.20.5.170">
    <property type="match status" value="1"/>
</dbReference>
<feature type="compositionally biased region" description="Low complexity" evidence="10">
    <location>
        <begin position="103"/>
        <end position="112"/>
    </location>
</feature>
<comment type="similarity">
    <text evidence="3">Belongs to the bZIP family.</text>
</comment>
<organism evidence="12 13">
    <name type="scientific">Ophiobolus disseminans</name>
    <dbReference type="NCBI Taxonomy" id="1469910"/>
    <lineage>
        <taxon>Eukaryota</taxon>
        <taxon>Fungi</taxon>
        <taxon>Dikarya</taxon>
        <taxon>Ascomycota</taxon>
        <taxon>Pezizomycotina</taxon>
        <taxon>Dothideomycetes</taxon>
        <taxon>Pleosporomycetidae</taxon>
        <taxon>Pleosporales</taxon>
        <taxon>Pleosporineae</taxon>
        <taxon>Phaeosphaeriaceae</taxon>
        <taxon>Ophiobolus</taxon>
    </lineage>
</organism>
<feature type="compositionally biased region" description="Low complexity" evidence="10">
    <location>
        <begin position="197"/>
        <end position="209"/>
    </location>
</feature>
<dbReference type="AlphaFoldDB" id="A0A6A7A723"/>
<feature type="region of interest" description="Disordered" evidence="10">
    <location>
        <begin position="1"/>
        <end position="67"/>
    </location>
</feature>
<feature type="domain" description="BZIP" evidence="11">
    <location>
        <begin position="102"/>
        <end position="117"/>
    </location>
</feature>
<sequence>MSRTLYPSIRSDTGYNNMQQPSAQDHTKPTIEMSLREHLLAAGAGQPSTQALPQHSSPTQGPPHAIDPAIAGQAYQMSQGAIDDGNTSEGRSKGRRELSTSKRAAQNRAAQRAFRQRKEEYIKQLKDQVKEFEQLCELYKTLQTENYQLRDYIINLQSRLLETQGEIPPAPAGVDLNRPHTEPASLSQPQPQPPQHPQAEQPQPQSSPSNNTGGLSERQIGELQMAAQAAAAAQNGPTASHGKHASSEGTYDYAEKRQKVDESPQGQLPSPPTTYPNPN</sequence>
<dbReference type="EMBL" id="MU006222">
    <property type="protein sequence ID" value="KAF2828539.1"/>
    <property type="molecule type" value="Genomic_DNA"/>
</dbReference>
<evidence type="ECO:0000256" key="10">
    <source>
        <dbReference type="SAM" id="MobiDB-lite"/>
    </source>
</evidence>
<evidence type="ECO:0000256" key="1">
    <source>
        <dbReference type="ARBA" id="ARBA00004049"/>
    </source>
</evidence>
<protein>
    <recommendedName>
        <fullName evidence="8">Putative transcription factor kapC</fullName>
    </recommendedName>
</protein>
<evidence type="ECO:0000259" key="11">
    <source>
        <dbReference type="PROSITE" id="PS00036"/>
    </source>
</evidence>
<feature type="non-terminal residue" evidence="12">
    <location>
        <position position="279"/>
    </location>
</feature>
<keyword evidence="4" id="KW-0805">Transcription regulation</keyword>
<feature type="compositionally biased region" description="Polar residues" evidence="10">
    <location>
        <begin position="80"/>
        <end position="89"/>
    </location>
</feature>